<feature type="transmembrane region" description="Helical" evidence="10">
    <location>
        <begin position="12"/>
        <end position="30"/>
    </location>
</feature>
<evidence type="ECO:0000256" key="2">
    <source>
        <dbReference type="ARBA" id="ARBA00011557"/>
    </source>
</evidence>
<dbReference type="InterPro" id="IPR000515">
    <property type="entry name" value="MetI-like"/>
</dbReference>
<dbReference type="PROSITE" id="PS50928">
    <property type="entry name" value="ABC_TM1"/>
    <property type="match status" value="1"/>
</dbReference>
<keyword evidence="5" id="KW-0997">Cell inner membrane</keyword>
<feature type="transmembrane region" description="Helical" evidence="10">
    <location>
        <begin position="116"/>
        <end position="138"/>
    </location>
</feature>
<evidence type="ECO:0000256" key="8">
    <source>
        <dbReference type="ARBA" id="ARBA00023136"/>
    </source>
</evidence>
<keyword evidence="6 10" id="KW-0812">Transmembrane</keyword>
<reference evidence="12 13" key="1">
    <citation type="journal article" date="2014" name="Syst. Appl. Microbiol.">
        <title>Complete genomes of freshwater sulfur oxidizers Sulfuricella denitrificans skB26 and Sulfuritalea hydrogenivorans sk43H: genetic insights into the sulfur oxidation pathway of betaproteobacteria.</title>
        <authorList>
            <person name="Watanabe T."/>
            <person name="Kojima H."/>
            <person name="Fukui M."/>
        </authorList>
    </citation>
    <scope>NUCLEOTIDE SEQUENCE [LARGE SCALE GENOMIC DNA]</scope>
    <source>
        <strain evidence="12">DSM22779</strain>
    </source>
</reference>
<evidence type="ECO:0000256" key="5">
    <source>
        <dbReference type="ARBA" id="ARBA00022519"/>
    </source>
</evidence>
<keyword evidence="3 10" id="KW-0813">Transport</keyword>
<keyword evidence="4" id="KW-1003">Cell membrane</keyword>
<feature type="transmembrane region" description="Helical" evidence="10">
    <location>
        <begin position="203"/>
        <end position="229"/>
    </location>
</feature>
<proteinExistence type="inferred from homology"/>
<accession>W0SDP6</accession>
<feature type="domain" description="ABC transmembrane type-1" evidence="11">
    <location>
        <begin position="71"/>
        <end position="285"/>
    </location>
</feature>
<dbReference type="PANTHER" id="PTHR43227:SF9">
    <property type="entry name" value="SN-GLYCEROL-3-PHOSPHATE TRANSPORT SYSTEM PERMEASE PROTEIN UGPA"/>
    <property type="match status" value="1"/>
</dbReference>
<evidence type="ECO:0000256" key="1">
    <source>
        <dbReference type="ARBA" id="ARBA00004429"/>
    </source>
</evidence>
<keyword evidence="7 10" id="KW-1133">Transmembrane helix</keyword>
<feature type="transmembrane region" description="Helical" evidence="10">
    <location>
        <begin position="158"/>
        <end position="182"/>
    </location>
</feature>
<dbReference type="HOGENOM" id="CLU_016047_0_2_4"/>
<evidence type="ECO:0000313" key="13">
    <source>
        <dbReference type="Proteomes" id="UP000031637"/>
    </source>
</evidence>
<dbReference type="STRING" id="1223802.SUTH_01267"/>
<evidence type="ECO:0000256" key="6">
    <source>
        <dbReference type="ARBA" id="ARBA00022692"/>
    </source>
</evidence>
<dbReference type="GO" id="GO:0055085">
    <property type="term" value="P:transmembrane transport"/>
    <property type="evidence" value="ECO:0007669"/>
    <property type="project" value="InterPro"/>
</dbReference>
<evidence type="ECO:0000256" key="3">
    <source>
        <dbReference type="ARBA" id="ARBA00022448"/>
    </source>
</evidence>
<dbReference type="EMBL" id="AP012547">
    <property type="protein sequence ID" value="BAO29067.1"/>
    <property type="molecule type" value="Genomic_DNA"/>
</dbReference>
<dbReference type="SUPFAM" id="SSF161098">
    <property type="entry name" value="MetI-like"/>
    <property type="match status" value="1"/>
</dbReference>
<dbReference type="Proteomes" id="UP000031637">
    <property type="component" value="Chromosome"/>
</dbReference>
<name>W0SDP6_9PROT</name>
<dbReference type="GO" id="GO:0005886">
    <property type="term" value="C:plasma membrane"/>
    <property type="evidence" value="ECO:0007669"/>
    <property type="project" value="UniProtKB-SubCell"/>
</dbReference>
<dbReference type="InterPro" id="IPR050809">
    <property type="entry name" value="UgpAE/MalFG_permease"/>
</dbReference>
<organism evidence="12 13">
    <name type="scientific">Sulfuritalea hydrogenivorans sk43H</name>
    <dbReference type="NCBI Taxonomy" id="1223802"/>
    <lineage>
        <taxon>Bacteria</taxon>
        <taxon>Pseudomonadati</taxon>
        <taxon>Pseudomonadota</taxon>
        <taxon>Betaproteobacteria</taxon>
        <taxon>Nitrosomonadales</taxon>
        <taxon>Sterolibacteriaceae</taxon>
        <taxon>Sulfuritalea</taxon>
    </lineage>
</organism>
<dbReference type="CDD" id="cd06261">
    <property type="entry name" value="TM_PBP2"/>
    <property type="match status" value="1"/>
</dbReference>
<evidence type="ECO:0000256" key="9">
    <source>
        <dbReference type="ARBA" id="ARBA00040780"/>
    </source>
</evidence>
<dbReference type="NCBIfam" id="NF007852">
    <property type="entry name" value="PRK10561.1"/>
    <property type="match status" value="1"/>
</dbReference>
<evidence type="ECO:0000259" key="11">
    <source>
        <dbReference type="PROSITE" id="PS50928"/>
    </source>
</evidence>
<comment type="subunit">
    <text evidence="2">The complex is composed of two ATP-binding proteins (UgpC), two transmembrane proteins (UgpA and UgpE) and a solute-binding protein (UgpB).</text>
</comment>
<sequence length="295" mass="32623">MEKRVVFRSAWLPYVLLAPQLAITIIFFFWPAGQAVWYSFQLQDAFGLHSEFVGLDNFTTLFRDPHYLESFKTTAVFSVAVAGLGIVISLLLAVMADRVVRGSVALLYKTVLIWPYAVAAAVAGVLWAFLFAPSIGIVTYMLKGMGVDWNWIIKGDQAMLLIIIASVWKQISYNFLFFLAGLQSIPKSLIEAAAIDGAGPARRFWTIVLPLLSPTAFFLLVVNIVYAFFETFGVIDATTQGGPAQATQILVYKVYHDGVKSADIGGSSAQSVILMIIVIALTVIQFRFIERKVQY</sequence>
<dbReference type="AlphaFoldDB" id="W0SDP6"/>
<keyword evidence="8 10" id="KW-0472">Membrane</keyword>
<dbReference type="Gene3D" id="1.10.3720.10">
    <property type="entry name" value="MetI-like"/>
    <property type="match status" value="1"/>
</dbReference>
<comment type="similarity">
    <text evidence="10">Belongs to the binding-protein-dependent transport system permease family.</text>
</comment>
<evidence type="ECO:0000256" key="4">
    <source>
        <dbReference type="ARBA" id="ARBA00022475"/>
    </source>
</evidence>
<dbReference type="KEGG" id="shd:SUTH_01267"/>
<feature type="transmembrane region" description="Helical" evidence="10">
    <location>
        <begin position="269"/>
        <end position="289"/>
    </location>
</feature>
<dbReference type="OrthoDB" id="9774448at2"/>
<dbReference type="Pfam" id="PF00528">
    <property type="entry name" value="BPD_transp_1"/>
    <property type="match status" value="1"/>
</dbReference>
<evidence type="ECO:0000256" key="7">
    <source>
        <dbReference type="ARBA" id="ARBA00022989"/>
    </source>
</evidence>
<feature type="transmembrane region" description="Helical" evidence="10">
    <location>
        <begin position="75"/>
        <end position="95"/>
    </location>
</feature>
<dbReference type="InterPro" id="IPR035906">
    <property type="entry name" value="MetI-like_sf"/>
</dbReference>
<dbReference type="RefSeq" id="WP_041097954.1">
    <property type="nucleotide sequence ID" value="NZ_AP012547.1"/>
</dbReference>
<evidence type="ECO:0000313" key="12">
    <source>
        <dbReference type="EMBL" id="BAO29067.1"/>
    </source>
</evidence>
<evidence type="ECO:0000256" key="10">
    <source>
        <dbReference type="RuleBase" id="RU363032"/>
    </source>
</evidence>
<gene>
    <name evidence="12" type="primary">ugpA</name>
    <name evidence="12" type="ORF">SUTH_01267</name>
</gene>
<protein>
    <recommendedName>
        <fullName evidence="9">sn-glycerol-3-phosphate transport system permease protein UgpA</fullName>
    </recommendedName>
</protein>
<dbReference type="PANTHER" id="PTHR43227">
    <property type="entry name" value="BLL4140 PROTEIN"/>
    <property type="match status" value="1"/>
</dbReference>
<comment type="subcellular location">
    <subcellularLocation>
        <location evidence="1">Cell inner membrane</location>
        <topology evidence="1">Multi-pass membrane protein</topology>
    </subcellularLocation>
    <subcellularLocation>
        <location evidence="10">Cell membrane</location>
        <topology evidence="10">Multi-pass membrane protein</topology>
    </subcellularLocation>
</comment>
<keyword evidence="13" id="KW-1185">Reference proteome</keyword>